<sequence>VSIRTVNNGQQSNAAFELRCLFVVFVSNICDIETPSVSTGFLNSKKEKKKEKGKKSKTESVSSEDDNSSNDQVNNGPRIDDEGYIIRETSTTNTNKNDIDSFYSDSDSDSDDEQVRKFHIEIKPIHNNCGPSVAQLQETVKSLSISPLQHSRRQMAVTSSTSTPEDTPFTRSLSQSLYKQDSDVFSVFSNSTSNTSTPLGASDRRNASQNYQSLIETPSSDNNANEDRYAALRSIFTDSSIEENSPNVILNNSGLSKSMSTSTVMGPPMTTIPRPPSKRARLSHPLHTNHITRCKSYGNLTNESRMTPISIGSSRGPSPVTIGMCDVIPIAVAIQESISARFKGADETKCQIEIYGNLKIAFPAGVIQVLTNNPSPAVLSFKLKNTSKIDKIHTNNDVVNECDSSDSGERCFQVNMNGLTNSLRKLFELSPSARYYNVDMLKYKLKCAPGAKGSPLHVVTHWKCDSVNTGLKIDYKYNPYALSSLEPLKNVVFSAFVDGSVTNCESKPVAEWNSSKNQALWRFDKVSRDTESSGLGALRAKFSVLNGPSNPSPISVQFSGNNVTFSGVEFELTNTGYRISLVKKLVTSGRYISEADYTINYASI</sequence>
<organism evidence="6 7">
    <name type="scientific">Leptotrombidium deliense</name>
    <dbReference type="NCBI Taxonomy" id="299467"/>
    <lineage>
        <taxon>Eukaryota</taxon>
        <taxon>Metazoa</taxon>
        <taxon>Ecdysozoa</taxon>
        <taxon>Arthropoda</taxon>
        <taxon>Chelicerata</taxon>
        <taxon>Arachnida</taxon>
        <taxon>Acari</taxon>
        <taxon>Acariformes</taxon>
        <taxon>Trombidiformes</taxon>
        <taxon>Prostigmata</taxon>
        <taxon>Anystina</taxon>
        <taxon>Parasitengona</taxon>
        <taxon>Trombiculoidea</taxon>
        <taxon>Trombiculidae</taxon>
        <taxon>Leptotrombidium</taxon>
    </lineage>
</organism>
<keyword evidence="2" id="KW-0254">Endocytosis</keyword>
<evidence type="ECO:0000256" key="3">
    <source>
        <dbReference type="ARBA" id="ARBA00023176"/>
    </source>
</evidence>
<dbReference type="VEuPathDB" id="VectorBase:LDEU005776"/>
<protein>
    <submittedName>
        <fullName evidence="6">F-BAR domain only protein 2-like protein</fullName>
    </submittedName>
</protein>
<dbReference type="SUPFAM" id="SSF49447">
    <property type="entry name" value="Second domain of Mu2 adaptin subunit (ap50) of ap2 adaptor"/>
    <property type="match status" value="1"/>
</dbReference>
<feature type="compositionally biased region" description="Basic residues" evidence="4">
    <location>
        <begin position="46"/>
        <end position="55"/>
    </location>
</feature>
<dbReference type="GO" id="GO:0072583">
    <property type="term" value="P:clathrin-dependent endocytosis"/>
    <property type="evidence" value="ECO:0007669"/>
    <property type="project" value="TreeGrafter"/>
</dbReference>
<dbReference type="Pfam" id="PF10291">
    <property type="entry name" value="muHD"/>
    <property type="match status" value="1"/>
</dbReference>
<dbReference type="GO" id="GO:0048268">
    <property type="term" value="P:clathrin coat assembly"/>
    <property type="evidence" value="ECO:0007669"/>
    <property type="project" value="TreeGrafter"/>
</dbReference>
<gene>
    <name evidence="6" type="ORF">B4U80_04221</name>
</gene>
<dbReference type="OrthoDB" id="5593455at2759"/>
<feature type="compositionally biased region" description="Polar residues" evidence="4">
    <location>
        <begin position="156"/>
        <end position="173"/>
    </location>
</feature>
<evidence type="ECO:0000256" key="4">
    <source>
        <dbReference type="SAM" id="MobiDB-lite"/>
    </source>
</evidence>
<dbReference type="InterPro" id="IPR018808">
    <property type="entry name" value="Muniscin_C"/>
</dbReference>
<dbReference type="GO" id="GO:0030136">
    <property type="term" value="C:clathrin-coated vesicle"/>
    <property type="evidence" value="ECO:0007669"/>
    <property type="project" value="TreeGrafter"/>
</dbReference>
<feature type="region of interest" description="Disordered" evidence="4">
    <location>
        <begin position="252"/>
        <end position="282"/>
    </location>
</feature>
<keyword evidence="7" id="KW-1185">Reference proteome</keyword>
<evidence type="ECO:0000313" key="7">
    <source>
        <dbReference type="Proteomes" id="UP000288716"/>
    </source>
</evidence>
<dbReference type="InterPro" id="IPR036168">
    <property type="entry name" value="AP2_Mu_C_sf"/>
</dbReference>
<comment type="caution">
    <text evidence="6">The sequence shown here is derived from an EMBL/GenBank/DDBJ whole genome shotgun (WGS) entry which is preliminary data.</text>
</comment>
<dbReference type="GO" id="GO:0005886">
    <property type="term" value="C:plasma membrane"/>
    <property type="evidence" value="ECO:0007669"/>
    <property type="project" value="TreeGrafter"/>
</dbReference>
<accession>A0A443SFG5</accession>
<feature type="region of interest" description="Disordered" evidence="4">
    <location>
        <begin position="146"/>
        <end position="173"/>
    </location>
</feature>
<evidence type="ECO:0000256" key="1">
    <source>
        <dbReference type="ARBA" id="ARBA00004283"/>
    </source>
</evidence>
<reference evidence="6 7" key="1">
    <citation type="journal article" date="2018" name="Gigascience">
        <title>Genomes of trombidid mites reveal novel predicted allergens and laterally-transferred genes associated with secondary metabolism.</title>
        <authorList>
            <person name="Dong X."/>
            <person name="Chaisiri K."/>
            <person name="Xia D."/>
            <person name="Armstrong S.D."/>
            <person name="Fang Y."/>
            <person name="Donnelly M.J."/>
            <person name="Kadowaki T."/>
            <person name="McGarry J.W."/>
            <person name="Darby A.C."/>
            <person name="Makepeace B.L."/>
        </authorList>
    </citation>
    <scope>NUCLEOTIDE SEQUENCE [LARGE SCALE GENOMIC DNA]</scope>
    <source>
        <strain evidence="6">UoL-UT</strain>
    </source>
</reference>
<dbReference type="Gene3D" id="2.60.40.1170">
    <property type="entry name" value="Mu homology domain, subdomain B"/>
    <property type="match status" value="2"/>
</dbReference>
<feature type="region of interest" description="Disordered" evidence="4">
    <location>
        <begin position="44"/>
        <end position="110"/>
    </location>
</feature>
<feature type="compositionally biased region" description="Polar residues" evidence="4">
    <location>
        <begin position="252"/>
        <end position="264"/>
    </location>
</feature>
<dbReference type="EMBL" id="NCKV01002917">
    <property type="protein sequence ID" value="RWS26264.1"/>
    <property type="molecule type" value="Genomic_DNA"/>
</dbReference>
<evidence type="ECO:0000259" key="5">
    <source>
        <dbReference type="PROSITE" id="PS51072"/>
    </source>
</evidence>
<dbReference type="PANTHER" id="PTHR23065">
    <property type="entry name" value="PROLINE-SERINE-THREONINE PHOSPHATASE INTERACTING PROTEIN 1"/>
    <property type="match status" value="1"/>
</dbReference>
<dbReference type="PANTHER" id="PTHR23065:SF15">
    <property type="entry name" value="AT02057P"/>
    <property type="match status" value="1"/>
</dbReference>
<keyword evidence="3" id="KW-0168">Coated pit</keyword>
<evidence type="ECO:0000256" key="2">
    <source>
        <dbReference type="ARBA" id="ARBA00022583"/>
    </source>
</evidence>
<keyword evidence="3" id="KW-0472">Membrane</keyword>
<proteinExistence type="predicted"/>
<feature type="domain" description="MHD" evidence="5">
    <location>
        <begin position="327"/>
        <end position="604"/>
    </location>
</feature>
<feature type="non-terminal residue" evidence="6">
    <location>
        <position position="1"/>
    </location>
</feature>
<dbReference type="STRING" id="299467.A0A443SFG5"/>
<dbReference type="Proteomes" id="UP000288716">
    <property type="component" value="Unassembled WGS sequence"/>
</dbReference>
<dbReference type="GO" id="GO:0005905">
    <property type="term" value="C:clathrin-coated pit"/>
    <property type="evidence" value="ECO:0007669"/>
    <property type="project" value="UniProtKB-SubCell"/>
</dbReference>
<dbReference type="AlphaFoldDB" id="A0A443SFG5"/>
<evidence type="ECO:0000313" key="6">
    <source>
        <dbReference type="EMBL" id="RWS26264.1"/>
    </source>
</evidence>
<dbReference type="InterPro" id="IPR028565">
    <property type="entry name" value="MHD"/>
</dbReference>
<name>A0A443SFG5_9ACAR</name>
<dbReference type="PROSITE" id="PS51072">
    <property type="entry name" value="MHD"/>
    <property type="match status" value="1"/>
</dbReference>
<comment type="subcellular location">
    <subcellularLocation>
        <location evidence="1">Membrane</location>
        <location evidence="1">Clathrin-coated pit</location>
        <topology evidence="1">Peripheral membrane protein</topology>
        <orientation evidence="1">Cytoplasmic side</orientation>
    </subcellularLocation>
</comment>